<dbReference type="AlphaFoldDB" id="A0A5N6BX26"/>
<reference evidence="3 4" key="1">
    <citation type="submission" date="2019-10" db="EMBL/GenBank/DDBJ databases">
        <title>Nonomuraea sp. nov., isolated from Phyllanthus amarus.</title>
        <authorList>
            <person name="Klykleung N."/>
            <person name="Tanasupawat S."/>
        </authorList>
    </citation>
    <scope>NUCLEOTIDE SEQUENCE [LARGE SCALE GENOMIC DNA]</scope>
    <source>
        <strain evidence="3 4">CR1-09</strain>
    </source>
</reference>
<accession>A0A5N6BX26</accession>
<dbReference type="SUPFAM" id="SSF52317">
    <property type="entry name" value="Class I glutamine amidotransferase-like"/>
    <property type="match status" value="1"/>
</dbReference>
<organism evidence="3 4">
    <name type="scientific">Microbispora catharanthi</name>
    <dbReference type="NCBI Taxonomy" id="1712871"/>
    <lineage>
        <taxon>Bacteria</taxon>
        <taxon>Bacillati</taxon>
        <taxon>Actinomycetota</taxon>
        <taxon>Actinomycetes</taxon>
        <taxon>Streptosporangiales</taxon>
        <taxon>Streptosporangiaceae</taxon>
        <taxon>Microbispora</taxon>
    </lineage>
</organism>
<dbReference type="InterPro" id="IPR029062">
    <property type="entry name" value="Class_I_gatase-like"/>
</dbReference>
<evidence type="ECO:0000256" key="1">
    <source>
        <dbReference type="SAM" id="SignalP"/>
    </source>
</evidence>
<dbReference type="RefSeq" id="WP_139574835.1">
    <property type="nucleotide sequence ID" value="NZ_VDMA02000006.1"/>
</dbReference>
<proteinExistence type="predicted"/>
<evidence type="ECO:0000313" key="4">
    <source>
        <dbReference type="Proteomes" id="UP000313066"/>
    </source>
</evidence>
<protein>
    <submittedName>
        <fullName evidence="3">ThuA domain-containing protein</fullName>
    </submittedName>
</protein>
<dbReference type="Pfam" id="PF06283">
    <property type="entry name" value="ThuA"/>
    <property type="match status" value="1"/>
</dbReference>
<feature type="domain" description="ThuA-like" evidence="2">
    <location>
        <begin position="36"/>
        <end position="248"/>
    </location>
</feature>
<feature type="signal peptide" evidence="1">
    <location>
        <begin position="1"/>
        <end position="27"/>
    </location>
</feature>
<dbReference type="Proteomes" id="UP000313066">
    <property type="component" value="Unassembled WGS sequence"/>
</dbReference>
<gene>
    <name evidence="3" type="ORF">FH610_014095</name>
</gene>
<name>A0A5N6BX26_9ACTN</name>
<dbReference type="PANTHER" id="PTHR40469:SF2">
    <property type="entry name" value="GALACTOSE-BINDING DOMAIN-LIKE SUPERFAMILY PROTEIN"/>
    <property type="match status" value="1"/>
</dbReference>
<dbReference type="InterPro" id="IPR029010">
    <property type="entry name" value="ThuA-like"/>
</dbReference>
<comment type="caution">
    <text evidence="3">The sequence shown here is derived from an EMBL/GenBank/DDBJ whole genome shotgun (WGS) entry which is preliminary data.</text>
</comment>
<evidence type="ECO:0000313" key="3">
    <source>
        <dbReference type="EMBL" id="KAB8185018.1"/>
    </source>
</evidence>
<keyword evidence="1" id="KW-0732">Signal</keyword>
<sequence>MSRKRLLALAALSAIVAPAFVGVSAHAAGADDSAFRVLVFSKTTAFRHDSIPAGVAAIQKLGQENGFAVDVTEDAAQFTDANLAKYQTVVFMSTTGDPLGQPEQKAAFERYIENGGGFAGVHAAGDSGYTWAWYGGLVGAYFRNHPAQQYATVKIVGQGAASNRGLPNRWNRWDEWYNYRTNPRDAGVRVLAALDETSYNPGSGAMGDHPIAWCHNYDGGRAWYTGMGHTKEAYSDPLFLKHLLGGIQMTAGAASFPCDPHDD</sequence>
<dbReference type="PANTHER" id="PTHR40469">
    <property type="entry name" value="SECRETED GLYCOSYL HYDROLASE"/>
    <property type="match status" value="1"/>
</dbReference>
<keyword evidence="4" id="KW-1185">Reference proteome</keyword>
<dbReference type="Gene3D" id="3.40.50.880">
    <property type="match status" value="1"/>
</dbReference>
<feature type="chain" id="PRO_5024387323" evidence="1">
    <location>
        <begin position="28"/>
        <end position="263"/>
    </location>
</feature>
<dbReference type="EMBL" id="VDMA02000006">
    <property type="protein sequence ID" value="KAB8185018.1"/>
    <property type="molecule type" value="Genomic_DNA"/>
</dbReference>
<evidence type="ECO:0000259" key="2">
    <source>
        <dbReference type="Pfam" id="PF06283"/>
    </source>
</evidence>